<dbReference type="EC" id="2.7.8.-" evidence="14"/>
<dbReference type="HAMAP" id="MF_01916">
    <property type="entry name" value="Cardiolipin_synth_Cls"/>
    <property type="match status" value="1"/>
</dbReference>
<name>A0AA96VJJ8_9EURY</name>
<organism evidence="14 15">
    <name type="scientific">Methanolapillus ohkumae</name>
    <dbReference type="NCBI Taxonomy" id="3028298"/>
    <lineage>
        <taxon>Archaea</taxon>
        <taxon>Methanobacteriati</taxon>
        <taxon>Methanobacteriota</taxon>
        <taxon>Stenosarchaea group</taxon>
        <taxon>Methanomicrobia</taxon>
        <taxon>Methanosarcinales</taxon>
        <taxon>Methanosarcinaceae</taxon>
        <taxon>Methanolapillus</taxon>
    </lineage>
</organism>
<dbReference type="SUPFAM" id="SSF56024">
    <property type="entry name" value="Phospholipase D/nuclease"/>
    <property type="match status" value="2"/>
</dbReference>
<dbReference type="Proteomes" id="UP001304970">
    <property type="component" value="Chromosome"/>
</dbReference>
<dbReference type="Pfam" id="PF13091">
    <property type="entry name" value="PLDc_2"/>
    <property type="match status" value="2"/>
</dbReference>
<keyword evidence="15" id="KW-1185">Reference proteome</keyword>
<keyword evidence="7 12" id="KW-1133">Transmembrane helix</keyword>
<evidence type="ECO:0000256" key="5">
    <source>
        <dbReference type="ARBA" id="ARBA00022692"/>
    </source>
</evidence>
<keyword evidence="8" id="KW-0443">Lipid metabolism</keyword>
<dbReference type="InterPro" id="IPR030874">
    <property type="entry name" value="Cardiolipin_synth_Firmi"/>
</dbReference>
<keyword evidence="9 12" id="KW-0472">Membrane</keyword>
<feature type="transmembrane region" description="Helical" evidence="12">
    <location>
        <begin position="16"/>
        <end position="37"/>
    </location>
</feature>
<feature type="domain" description="PLD phosphodiesterase" evidence="13">
    <location>
        <begin position="230"/>
        <end position="257"/>
    </location>
</feature>
<comment type="subcellular location">
    <subcellularLocation>
        <location evidence="1">Cell membrane</location>
        <topology evidence="1">Multi-pass membrane protein</topology>
    </subcellularLocation>
</comment>
<dbReference type="AlphaFoldDB" id="A0AA96VJJ8"/>
<evidence type="ECO:0000256" key="2">
    <source>
        <dbReference type="ARBA" id="ARBA00022475"/>
    </source>
</evidence>
<feature type="transmembrane region" description="Helical" evidence="12">
    <location>
        <begin position="49"/>
        <end position="72"/>
    </location>
</feature>
<dbReference type="Gene3D" id="3.30.870.10">
    <property type="entry name" value="Endonuclease Chain A"/>
    <property type="match status" value="2"/>
</dbReference>
<keyword evidence="4 14" id="KW-0808">Transferase</keyword>
<dbReference type="PROSITE" id="PS50035">
    <property type="entry name" value="PLD"/>
    <property type="match status" value="2"/>
</dbReference>
<dbReference type="CDD" id="cd09110">
    <property type="entry name" value="PLDc_CLS_1"/>
    <property type="match status" value="1"/>
</dbReference>
<evidence type="ECO:0000256" key="9">
    <source>
        <dbReference type="ARBA" id="ARBA00023136"/>
    </source>
</evidence>
<dbReference type="InterPro" id="IPR001736">
    <property type="entry name" value="PLipase_D/transphosphatidylase"/>
</dbReference>
<evidence type="ECO:0000256" key="7">
    <source>
        <dbReference type="ARBA" id="ARBA00022989"/>
    </source>
</evidence>
<dbReference type="InterPro" id="IPR027379">
    <property type="entry name" value="CLS_N"/>
</dbReference>
<keyword evidence="2" id="KW-1003">Cell membrane</keyword>
<evidence type="ECO:0000256" key="1">
    <source>
        <dbReference type="ARBA" id="ARBA00004651"/>
    </source>
</evidence>
<dbReference type="InterPro" id="IPR022924">
    <property type="entry name" value="Cardiolipin_synthase"/>
</dbReference>
<evidence type="ECO:0000313" key="15">
    <source>
        <dbReference type="Proteomes" id="UP001304970"/>
    </source>
</evidence>
<accession>A0AA96VJJ8</accession>
<dbReference type="InterPro" id="IPR025202">
    <property type="entry name" value="PLD-like_dom"/>
</dbReference>
<evidence type="ECO:0000256" key="8">
    <source>
        <dbReference type="ARBA" id="ARBA00023098"/>
    </source>
</evidence>
<keyword evidence="3" id="KW-0444">Lipid biosynthesis</keyword>
<evidence type="ECO:0000256" key="12">
    <source>
        <dbReference type="SAM" id="Phobius"/>
    </source>
</evidence>
<feature type="domain" description="PLD phosphodiesterase" evidence="13">
    <location>
        <begin position="409"/>
        <end position="436"/>
    </location>
</feature>
<keyword evidence="10" id="KW-0594">Phospholipid biosynthesis</keyword>
<keyword evidence="6" id="KW-0677">Repeat</keyword>
<dbReference type="FunFam" id="3.30.870.10:FF:000014">
    <property type="entry name" value="Cardiolipin synthase"/>
    <property type="match status" value="1"/>
</dbReference>
<dbReference type="Pfam" id="PF13396">
    <property type="entry name" value="PLDc_N"/>
    <property type="match status" value="1"/>
</dbReference>
<evidence type="ECO:0000256" key="11">
    <source>
        <dbReference type="ARBA" id="ARBA00023264"/>
    </source>
</evidence>
<evidence type="ECO:0000259" key="13">
    <source>
        <dbReference type="PROSITE" id="PS50035"/>
    </source>
</evidence>
<evidence type="ECO:0000313" key="14">
    <source>
        <dbReference type="EMBL" id="WNY27587.1"/>
    </source>
</evidence>
<dbReference type="PANTHER" id="PTHR21248:SF22">
    <property type="entry name" value="PHOSPHOLIPASE D"/>
    <property type="match status" value="1"/>
</dbReference>
<proteinExistence type="inferred from homology"/>
<gene>
    <name evidence="14" type="primary">cls</name>
    <name evidence="14" type="ORF">MsAm2_13890</name>
</gene>
<dbReference type="RefSeq" id="WP_338097551.1">
    <property type="nucleotide sequence ID" value="NZ_CP131061.1"/>
</dbReference>
<reference evidence="14 15" key="1">
    <citation type="submission" date="2023-07" db="EMBL/GenBank/DDBJ databases">
        <title>Closed genome sequence of Methanosarcinaceae archaeon Am2.</title>
        <authorList>
            <person name="Poehlein A."/>
            <person name="Protasov E."/>
            <person name="Platt K."/>
            <person name="Reeh H."/>
            <person name="Daniel R."/>
            <person name="Brune A."/>
        </authorList>
    </citation>
    <scope>NUCLEOTIDE SEQUENCE [LARGE SCALE GENOMIC DNA]</scope>
    <source>
        <strain evidence="14 15">Am2</strain>
    </source>
</reference>
<dbReference type="CDD" id="cd09112">
    <property type="entry name" value="PLDc_CLS_2"/>
    <property type="match status" value="1"/>
</dbReference>
<dbReference type="GeneID" id="89228816"/>
<dbReference type="GO" id="GO:0032049">
    <property type="term" value="P:cardiolipin biosynthetic process"/>
    <property type="evidence" value="ECO:0007669"/>
    <property type="project" value="InterPro"/>
</dbReference>
<dbReference type="SMART" id="SM00155">
    <property type="entry name" value="PLDc"/>
    <property type="match status" value="2"/>
</dbReference>
<evidence type="ECO:0000256" key="10">
    <source>
        <dbReference type="ARBA" id="ARBA00023209"/>
    </source>
</evidence>
<dbReference type="PANTHER" id="PTHR21248">
    <property type="entry name" value="CARDIOLIPIN SYNTHASE"/>
    <property type="match status" value="1"/>
</dbReference>
<dbReference type="EMBL" id="CP131061">
    <property type="protein sequence ID" value="WNY27587.1"/>
    <property type="molecule type" value="Genomic_DNA"/>
</dbReference>
<keyword evidence="11" id="KW-1208">Phospholipid metabolism</keyword>
<evidence type="ECO:0000256" key="4">
    <source>
        <dbReference type="ARBA" id="ARBA00022679"/>
    </source>
</evidence>
<dbReference type="GO" id="GO:0008808">
    <property type="term" value="F:cardiolipin synthase activity"/>
    <property type="evidence" value="ECO:0007669"/>
    <property type="project" value="InterPro"/>
</dbReference>
<dbReference type="GO" id="GO:0005886">
    <property type="term" value="C:plasma membrane"/>
    <property type="evidence" value="ECO:0007669"/>
    <property type="project" value="UniProtKB-SubCell"/>
</dbReference>
<keyword evidence="5 12" id="KW-0812">Transmembrane</keyword>
<dbReference type="NCBIfam" id="TIGR04265">
    <property type="entry name" value="bac_cardiolipin"/>
    <property type="match status" value="1"/>
</dbReference>
<evidence type="ECO:0000256" key="3">
    <source>
        <dbReference type="ARBA" id="ARBA00022516"/>
    </source>
</evidence>
<sequence>MFTIIDLWAGAMTGAFSYWIIIAILAVNFVFIMTLIFMERADPRSTVSWIIILVLVPILGFIVYLFIGQTFYRNKQFQLKKKDDDRLLLAKEKVIELLRTREKEDMPAEEREIYRVGESLMNAGGSFFTENNDVELFTEGEKKFERMFDDLRRAKNFIHIEYYIIRNDLLSYEFMDILIDKVKEGVKVRLMIDAVGNNKGPKKKIMEFKKAGGEFATFHKTVTVLLSPKKNNRNHRKIAVIDGKIGYVGGFNIGDEYLGKGPLGYWRDSAVRVEGIGVYTMNLRFMMDWDYATKKMLSADEKYYPEMEQNPAWTQKFQLISGGPDTQRNPIQTEYLKLINIAKKSIYIHTPYLIPDTTIRDALILAGFSGVDVRIIMPDKPDHPFVYWAGLAFAGQLIKDGSVRVYNYNRGFVHSKTMVVDGKYCSVGSANLDERSLKLNFETNGVVYSDEIGKEMMDAFMEDLSYSSEYTEEMYDHRSLWVRIKMGVSRLAAGLL</sequence>
<protein>
    <submittedName>
        <fullName evidence="14">Cardiolipin synthase</fullName>
        <ecNumber evidence="14">2.7.8.-</ecNumber>
    </submittedName>
</protein>
<evidence type="ECO:0000256" key="6">
    <source>
        <dbReference type="ARBA" id="ARBA00022737"/>
    </source>
</evidence>